<dbReference type="PANTHER" id="PTHR30065:SF1">
    <property type="entry name" value="SURFACE PRESENTATION OF ANTIGENS PROTEIN SPAR"/>
    <property type="match status" value="1"/>
</dbReference>
<evidence type="ECO:0000256" key="6">
    <source>
        <dbReference type="ARBA" id="ARBA00022989"/>
    </source>
</evidence>
<reference evidence="11" key="1">
    <citation type="journal article" date="2021" name="PeerJ">
        <title>Extensive microbial diversity within the chicken gut microbiome revealed by metagenomics and culture.</title>
        <authorList>
            <person name="Gilroy R."/>
            <person name="Ravi A."/>
            <person name="Getino M."/>
            <person name="Pursley I."/>
            <person name="Horton D.L."/>
            <person name="Alikhan N.F."/>
            <person name="Baker D."/>
            <person name="Gharbi K."/>
            <person name="Hall N."/>
            <person name="Watson M."/>
            <person name="Adriaenssens E.M."/>
            <person name="Foster-Nyarko E."/>
            <person name="Jarju S."/>
            <person name="Secka A."/>
            <person name="Antonio M."/>
            <person name="Oren A."/>
            <person name="Chaudhuri R.R."/>
            <person name="La Ragione R."/>
            <person name="Hildebrand F."/>
            <person name="Pallen M.J."/>
        </authorList>
    </citation>
    <scope>NUCLEOTIDE SEQUENCE</scope>
    <source>
        <strain evidence="11">CHK169-2315</strain>
    </source>
</reference>
<evidence type="ECO:0000313" key="11">
    <source>
        <dbReference type="EMBL" id="HIV75767.1"/>
    </source>
</evidence>
<sequence>MLDLLPLSLLPTFLLVFARITSFFLVMPLFSYRTIPTMFKIGFAVFLSMIISMHIDVVIADIDFTYYFLVMKEVIVGLMIGFIAFMILSAVQIAGGFIDFQMGFAVANVIDPQTGAQSPLIGQYFYVIALLFLLTVNGHHLLIDGMYNSFQFIPVDAFISFKDIFASFTIQTFNKMFLIAFQMSLPIVGCLFLVDVALGIVARTVPQLNVFVVGLPLKITVSFLVLSFFIALYINLTRFLFETMFKTMRDLMIILGG</sequence>
<feature type="transmembrane region" description="Helical" evidence="10">
    <location>
        <begin position="177"/>
        <end position="201"/>
    </location>
</feature>
<reference evidence="11" key="2">
    <citation type="submission" date="2021-04" db="EMBL/GenBank/DDBJ databases">
        <authorList>
            <person name="Gilroy R."/>
        </authorList>
    </citation>
    <scope>NUCLEOTIDE SEQUENCE</scope>
    <source>
        <strain evidence="11">CHK169-2315</strain>
    </source>
</reference>
<evidence type="ECO:0000256" key="5">
    <source>
        <dbReference type="ARBA" id="ARBA00022692"/>
    </source>
</evidence>
<dbReference type="Pfam" id="PF01311">
    <property type="entry name" value="Bac_export_1"/>
    <property type="match status" value="1"/>
</dbReference>
<evidence type="ECO:0000256" key="2">
    <source>
        <dbReference type="ARBA" id="ARBA00009772"/>
    </source>
</evidence>
<keyword evidence="5 10" id="KW-0812">Transmembrane</keyword>
<evidence type="ECO:0000256" key="1">
    <source>
        <dbReference type="ARBA" id="ARBA00002578"/>
    </source>
</evidence>
<evidence type="ECO:0000256" key="9">
    <source>
        <dbReference type="NCBIfam" id="TIGR01400"/>
    </source>
</evidence>
<proteinExistence type="inferred from homology"/>
<feature type="transmembrane region" description="Helical" evidence="10">
    <location>
        <begin position="74"/>
        <end position="98"/>
    </location>
</feature>
<evidence type="ECO:0000256" key="7">
    <source>
        <dbReference type="ARBA" id="ARBA00023136"/>
    </source>
</evidence>
<dbReference type="GO" id="GO:0005886">
    <property type="term" value="C:plasma membrane"/>
    <property type="evidence" value="ECO:0007669"/>
    <property type="project" value="UniProtKB-SubCell"/>
</dbReference>
<dbReference type="NCBIfam" id="TIGR01400">
    <property type="entry name" value="fliR"/>
    <property type="match status" value="1"/>
</dbReference>
<keyword evidence="6 10" id="KW-1133">Transmembrane helix</keyword>
<dbReference type="InterPro" id="IPR002010">
    <property type="entry name" value="T3SS_IM_R"/>
</dbReference>
<evidence type="ECO:0000313" key="12">
    <source>
        <dbReference type="Proteomes" id="UP000823937"/>
    </source>
</evidence>
<dbReference type="EMBL" id="DXHX01000169">
    <property type="protein sequence ID" value="HIV75767.1"/>
    <property type="molecule type" value="Genomic_DNA"/>
</dbReference>
<feature type="transmembrane region" description="Helical" evidence="10">
    <location>
        <begin position="124"/>
        <end position="143"/>
    </location>
</feature>
<feature type="transmembrane region" description="Helical" evidence="10">
    <location>
        <begin position="221"/>
        <end position="241"/>
    </location>
</feature>
<evidence type="ECO:0000256" key="10">
    <source>
        <dbReference type="RuleBase" id="RU362071"/>
    </source>
</evidence>
<dbReference type="Proteomes" id="UP000823937">
    <property type="component" value="Unassembled WGS sequence"/>
</dbReference>
<dbReference type="GO" id="GO:0006605">
    <property type="term" value="P:protein targeting"/>
    <property type="evidence" value="ECO:0007669"/>
    <property type="project" value="UniProtKB-UniRule"/>
</dbReference>
<keyword evidence="8 10" id="KW-0975">Bacterial flagellum</keyword>
<comment type="similarity">
    <text evidence="2 10">Belongs to the FliR/MopE/SpaR family.</text>
</comment>
<gene>
    <name evidence="11" type="primary">fliR</name>
    <name evidence="11" type="ORF">H9895_11890</name>
</gene>
<comment type="function">
    <text evidence="1 10">Role in flagellar biosynthesis.</text>
</comment>
<evidence type="ECO:0000256" key="4">
    <source>
        <dbReference type="ARBA" id="ARBA00022475"/>
    </source>
</evidence>
<keyword evidence="7 10" id="KW-0472">Membrane</keyword>
<comment type="caution">
    <text evidence="11">The sequence shown here is derived from an EMBL/GenBank/DDBJ whole genome shotgun (WGS) entry which is preliminary data.</text>
</comment>
<comment type="caution">
    <text evidence="10">Lacks conserved residue(s) required for the propagation of feature annotation.</text>
</comment>
<keyword evidence="11" id="KW-0966">Cell projection</keyword>
<name>A0A9D1PPG1_9BACI</name>
<comment type="subcellular location">
    <subcellularLocation>
        <location evidence="10">Cell membrane</location>
        <topology evidence="10">Multi-pass membrane protein</topology>
    </subcellularLocation>
    <subcellularLocation>
        <location evidence="10">Bacterial flagellum basal body</location>
    </subcellularLocation>
</comment>
<protein>
    <recommendedName>
        <fullName evidence="3 9">Flagellar biosynthetic protein FliR</fullName>
    </recommendedName>
</protein>
<evidence type="ECO:0000256" key="8">
    <source>
        <dbReference type="ARBA" id="ARBA00023143"/>
    </source>
</evidence>
<organism evidence="11 12">
    <name type="scientific">Candidatus Pseudogracilibacillus intestinigallinarum</name>
    <dbReference type="NCBI Taxonomy" id="2838742"/>
    <lineage>
        <taxon>Bacteria</taxon>
        <taxon>Bacillati</taxon>
        <taxon>Bacillota</taxon>
        <taxon>Bacilli</taxon>
        <taxon>Bacillales</taxon>
        <taxon>Bacillaceae</taxon>
        <taxon>Pseudogracilibacillus</taxon>
    </lineage>
</organism>
<keyword evidence="11" id="KW-0969">Cilium</keyword>
<keyword evidence="11" id="KW-0282">Flagellum</keyword>
<dbReference type="InterPro" id="IPR006303">
    <property type="entry name" value="FliR"/>
</dbReference>
<accession>A0A9D1PPG1</accession>
<dbReference type="AlphaFoldDB" id="A0A9D1PPG1"/>
<dbReference type="GO" id="GO:0044780">
    <property type="term" value="P:bacterial-type flagellum assembly"/>
    <property type="evidence" value="ECO:0007669"/>
    <property type="project" value="UniProtKB-UniRule"/>
</dbReference>
<dbReference type="GO" id="GO:0009425">
    <property type="term" value="C:bacterial-type flagellum basal body"/>
    <property type="evidence" value="ECO:0007669"/>
    <property type="project" value="UniProtKB-SubCell"/>
</dbReference>
<dbReference type="PRINTS" id="PR00953">
    <property type="entry name" value="TYPE3IMRPROT"/>
</dbReference>
<evidence type="ECO:0000256" key="3">
    <source>
        <dbReference type="ARBA" id="ARBA00021717"/>
    </source>
</evidence>
<keyword evidence="4 10" id="KW-1003">Cell membrane</keyword>
<dbReference type="PANTHER" id="PTHR30065">
    <property type="entry name" value="FLAGELLAR BIOSYNTHETIC PROTEIN FLIR"/>
    <property type="match status" value="1"/>
</dbReference>